<dbReference type="AlphaFoldDB" id="A0AAD9MZF4"/>
<protein>
    <submittedName>
        <fullName evidence="1">Uncharacterized protein</fullName>
    </submittedName>
</protein>
<dbReference type="EMBL" id="JAODUO010003154">
    <property type="protein sequence ID" value="KAK2148659.1"/>
    <property type="molecule type" value="Genomic_DNA"/>
</dbReference>
<name>A0AAD9MZF4_RIDPI</name>
<accession>A0AAD9MZF4</accession>
<proteinExistence type="predicted"/>
<dbReference type="PANTHER" id="PTHR33604:SF3">
    <property type="entry name" value="OSJNBA0004B13.7 PROTEIN"/>
    <property type="match status" value="1"/>
</dbReference>
<dbReference type="PANTHER" id="PTHR33604">
    <property type="entry name" value="OSJNBA0004B13.7 PROTEIN"/>
    <property type="match status" value="1"/>
</dbReference>
<comment type="caution">
    <text evidence="1">The sequence shown here is derived from an EMBL/GenBank/DDBJ whole genome shotgun (WGS) entry which is preliminary data.</text>
</comment>
<organism evidence="1 2">
    <name type="scientific">Ridgeia piscesae</name>
    <name type="common">Tubeworm</name>
    <dbReference type="NCBI Taxonomy" id="27915"/>
    <lineage>
        <taxon>Eukaryota</taxon>
        <taxon>Metazoa</taxon>
        <taxon>Spiralia</taxon>
        <taxon>Lophotrochozoa</taxon>
        <taxon>Annelida</taxon>
        <taxon>Polychaeta</taxon>
        <taxon>Sedentaria</taxon>
        <taxon>Canalipalpata</taxon>
        <taxon>Sabellida</taxon>
        <taxon>Siboglinidae</taxon>
        <taxon>Ridgeia</taxon>
    </lineage>
</organism>
<keyword evidence="2" id="KW-1185">Reference proteome</keyword>
<reference evidence="1" key="1">
    <citation type="journal article" date="2023" name="Mol. Biol. Evol.">
        <title>Third-Generation Sequencing Reveals the Adaptive Role of the Epigenome in Three Deep-Sea Polychaetes.</title>
        <authorList>
            <person name="Perez M."/>
            <person name="Aroh O."/>
            <person name="Sun Y."/>
            <person name="Lan Y."/>
            <person name="Juniper S.K."/>
            <person name="Young C.R."/>
            <person name="Angers B."/>
            <person name="Qian P.Y."/>
        </authorList>
    </citation>
    <scope>NUCLEOTIDE SEQUENCE</scope>
    <source>
        <strain evidence="1">R07B-5</strain>
    </source>
</reference>
<dbReference type="InterPro" id="IPR029044">
    <property type="entry name" value="Nucleotide-diphossugar_trans"/>
</dbReference>
<dbReference type="Gene3D" id="3.90.550.10">
    <property type="entry name" value="Spore Coat Polysaccharide Biosynthesis Protein SpsA, Chain A"/>
    <property type="match status" value="1"/>
</dbReference>
<evidence type="ECO:0000313" key="1">
    <source>
        <dbReference type="EMBL" id="KAK2148659.1"/>
    </source>
</evidence>
<sequence length="347" mass="41084">MATFLGLKFVRVLRQCFLLVFVLFIYIELRRSNVNTWRFFKKAATSVDFRILVLTMNRAESLRTCLSHVNKLIVDDDGSITLDIWIDRAKDNSFDQATRRVATDFRWTVGPSSVHVQPRHAGVYGQWLDTWQPRLHGDNAEIALFVEDDVDVSPYAYRWLTKVHKFYAHRNDIAMFCLQDTNAVKMDRDGNEVEIERDATSPVFLYRIPGSWGCSPHPTHWRHFQSWFRTKTSTDSTFHPYVKEARLHSSWYKIFVANHRADSMWTMWFIYYCHQQRLFGLYSNLPRYTRLHNVSLSVNRKEAGMHFGSARRVTTAGDMLMQFWRDDFVKFPLDPPKYDYDGRRITH</sequence>
<dbReference type="SUPFAM" id="SSF53448">
    <property type="entry name" value="Nucleotide-diphospho-sugar transferases"/>
    <property type="match status" value="1"/>
</dbReference>
<dbReference type="Proteomes" id="UP001209878">
    <property type="component" value="Unassembled WGS sequence"/>
</dbReference>
<gene>
    <name evidence="1" type="ORF">NP493_3172g00001</name>
</gene>
<evidence type="ECO:0000313" key="2">
    <source>
        <dbReference type="Proteomes" id="UP001209878"/>
    </source>
</evidence>